<dbReference type="SUPFAM" id="SSF54862">
    <property type="entry name" value="4Fe-4S ferredoxins"/>
    <property type="match status" value="1"/>
</dbReference>
<keyword evidence="2" id="KW-1185">Reference proteome</keyword>
<dbReference type="Pfam" id="PF13459">
    <property type="entry name" value="Fer4_15"/>
    <property type="match status" value="1"/>
</dbReference>
<reference evidence="1 2" key="1">
    <citation type="journal article" date="2019" name="Int. J. Syst. Evol. Microbiol.">
        <title>The Global Catalogue of Microorganisms (GCM) 10K type strain sequencing project: providing services to taxonomists for standard genome sequencing and annotation.</title>
        <authorList>
            <consortium name="The Broad Institute Genomics Platform"/>
            <consortium name="The Broad Institute Genome Sequencing Center for Infectious Disease"/>
            <person name="Wu L."/>
            <person name="Ma J."/>
        </authorList>
    </citation>
    <scope>NUCLEOTIDE SEQUENCE [LARGE SCALE GENOMIC DNA]</scope>
    <source>
        <strain evidence="1 2">JCM 10671</strain>
    </source>
</reference>
<organism evidence="1 2">
    <name type="scientific">Sporichthya brevicatena</name>
    <dbReference type="NCBI Taxonomy" id="171442"/>
    <lineage>
        <taxon>Bacteria</taxon>
        <taxon>Bacillati</taxon>
        <taxon>Actinomycetota</taxon>
        <taxon>Actinomycetes</taxon>
        <taxon>Sporichthyales</taxon>
        <taxon>Sporichthyaceae</taxon>
        <taxon>Sporichthya</taxon>
    </lineage>
</organism>
<gene>
    <name evidence="1" type="ORF">GCM10009547_28870</name>
</gene>
<protein>
    <recommendedName>
        <fullName evidence="3">Ferredoxin</fullName>
    </recommendedName>
</protein>
<dbReference type="EMBL" id="BAAAHE010000023">
    <property type="protein sequence ID" value="GAA0623972.1"/>
    <property type="molecule type" value="Genomic_DNA"/>
</dbReference>
<dbReference type="Gene3D" id="3.30.70.20">
    <property type="match status" value="1"/>
</dbReference>
<proteinExistence type="predicted"/>
<evidence type="ECO:0008006" key="3">
    <source>
        <dbReference type="Google" id="ProtNLM"/>
    </source>
</evidence>
<dbReference type="RefSeq" id="WP_344605917.1">
    <property type="nucleotide sequence ID" value="NZ_BAAAHE010000023.1"/>
</dbReference>
<dbReference type="Proteomes" id="UP001500957">
    <property type="component" value="Unassembled WGS sequence"/>
</dbReference>
<accession>A0ABN1GYX1</accession>
<evidence type="ECO:0000313" key="2">
    <source>
        <dbReference type="Proteomes" id="UP001500957"/>
    </source>
</evidence>
<name>A0ABN1GYX1_9ACTN</name>
<comment type="caution">
    <text evidence="1">The sequence shown here is derived from an EMBL/GenBank/DDBJ whole genome shotgun (WGS) entry which is preliminary data.</text>
</comment>
<evidence type="ECO:0000313" key="1">
    <source>
        <dbReference type="EMBL" id="GAA0623972.1"/>
    </source>
</evidence>
<sequence>MSKPFVRVNRARCQGVQMCIAWAPGAFEAGPDGLAIFRPDGEWTLEQLEEAVENCPTETLTLVLDGDEETS</sequence>